<protein>
    <submittedName>
        <fullName evidence="2">Uncharacterized protein</fullName>
    </submittedName>
</protein>
<sequence>MSREDGRQDCQSVTRLAVEAGGAGGLGLGLGLGPTADLVRREGSRHKPKPKPSPSPARGKGTWLPRNIRGVESGEWSCAVSSSTLLRGTAAAPRLYCRCCWNHVRTRAGYTVPECTAAAAMALLRNPSGGRAIATTAGCEKREADADANQGTSEENVGHLTLYLLIDGAHHHRPWISVTTYAEEASSFWLLASGAGLSFPTVQASTSDRENSSDAR</sequence>
<dbReference type="Proteomes" id="UP000077202">
    <property type="component" value="Unassembled WGS sequence"/>
</dbReference>
<dbReference type="EMBL" id="LVLJ01002763">
    <property type="protein sequence ID" value="OAE23812.1"/>
    <property type="molecule type" value="Genomic_DNA"/>
</dbReference>
<accession>A0A176VU29</accession>
<keyword evidence="3" id="KW-1185">Reference proteome</keyword>
<evidence type="ECO:0000256" key="1">
    <source>
        <dbReference type="SAM" id="MobiDB-lite"/>
    </source>
</evidence>
<comment type="caution">
    <text evidence="2">The sequence shown here is derived from an EMBL/GenBank/DDBJ whole genome shotgun (WGS) entry which is preliminary data.</text>
</comment>
<gene>
    <name evidence="2" type="ORF">AXG93_369s1060</name>
</gene>
<feature type="compositionally biased region" description="Gly residues" evidence="1">
    <location>
        <begin position="22"/>
        <end position="32"/>
    </location>
</feature>
<organism evidence="2 3">
    <name type="scientific">Marchantia polymorpha subsp. ruderalis</name>
    <dbReference type="NCBI Taxonomy" id="1480154"/>
    <lineage>
        <taxon>Eukaryota</taxon>
        <taxon>Viridiplantae</taxon>
        <taxon>Streptophyta</taxon>
        <taxon>Embryophyta</taxon>
        <taxon>Marchantiophyta</taxon>
        <taxon>Marchantiopsida</taxon>
        <taxon>Marchantiidae</taxon>
        <taxon>Marchantiales</taxon>
        <taxon>Marchantiaceae</taxon>
        <taxon>Marchantia</taxon>
    </lineage>
</organism>
<evidence type="ECO:0000313" key="2">
    <source>
        <dbReference type="EMBL" id="OAE23812.1"/>
    </source>
</evidence>
<feature type="region of interest" description="Disordered" evidence="1">
    <location>
        <begin position="22"/>
        <end position="65"/>
    </location>
</feature>
<name>A0A176VU29_MARPO</name>
<proteinExistence type="predicted"/>
<dbReference type="AlphaFoldDB" id="A0A176VU29"/>
<reference evidence="2" key="1">
    <citation type="submission" date="2016-03" db="EMBL/GenBank/DDBJ databases">
        <title>Mechanisms controlling the formation of the plant cell surface in tip-growing cells are functionally conserved among land plants.</title>
        <authorList>
            <person name="Honkanen S."/>
            <person name="Jones V.A."/>
            <person name="Morieri G."/>
            <person name="Champion C."/>
            <person name="Hetherington A.J."/>
            <person name="Kelly S."/>
            <person name="Saint-Marcoux D."/>
            <person name="Proust H."/>
            <person name="Prescott H."/>
            <person name="Dolan L."/>
        </authorList>
    </citation>
    <scope>NUCLEOTIDE SEQUENCE [LARGE SCALE GENOMIC DNA]</scope>
    <source>
        <tissue evidence="2">Whole gametophyte</tissue>
    </source>
</reference>
<evidence type="ECO:0000313" key="3">
    <source>
        <dbReference type="Proteomes" id="UP000077202"/>
    </source>
</evidence>